<reference evidence="8 9" key="1">
    <citation type="submission" date="2019-01" db="EMBL/GenBank/DDBJ databases">
        <title>Bacillus sp. M5HDSG1-1, whole genome shotgun sequence.</title>
        <authorList>
            <person name="Tuo L."/>
        </authorList>
    </citation>
    <scope>NUCLEOTIDE SEQUENCE [LARGE SCALE GENOMIC DNA]</scope>
    <source>
        <strain evidence="8 9">M5HDSG1-1</strain>
    </source>
</reference>
<keyword evidence="4 6" id="KW-1133">Transmembrane helix</keyword>
<evidence type="ECO:0000256" key="6">
    <source>
        <dbReference type="SAM" id="Phobius"/>
    </source>
</evidence>
<feature type="transmembrane region" description="Helical" evidence="6">
    <location>
        <begin position="96"/>
        <end position="119"/>
    </location>
</feature>
<comment type="caution">
    <text evidence="8">The sequence shown here is derived from an EMBL/GenBank/DDBJ whole genome shotgun (WGS) entry which is preliminary data.</text>
</comment>
<dbReference type="SMART" id="SM00267">
    <property type="entry name" value="GGDEF"/>
    <property type="match status" value="1"/>
</dbReference>
<dbReference type="InterPro" id="IPR000160">
    <property type="entry name" value="GGDEF_dom"/>
</dbReference>
<keyword evidence="9" id="KW-1185">Reference proteome</keyword>
<dbReference type="GO" id="GO:0043709">
    <property type="term" value="P:cell adhesion involved in single-species biofilm formation"/>
    <property type="evidence" value="ECO:0007669"/>
    <property type="project" value="TreeGrafter"/>
</dbReference>
<dbReference type="GO" id="GO:1902201">
    <property type="term" value="P:negative regulation of bacterial-type flagellum-dependent cell motility"/>
    <property type="evidence" value="ECO:0007669"/>
    <property type="project" value="TreeGrafter"/>
</dbReference>
<evidence type="ECO:0000256" key="5">
    <source>
        <dbReference type="ARBA" id="ARBA00023136"/>
    </source>
</evidence>
<sequence length="369" mass="41183">MILKELFANFAILTSLIFLYTQLIKTPLNRSSKLKHKIHAGIVAGISSDILMFYSINIGDTIFDLRHVPLILVAFYGGITPITIALLFFIVGRLMIGFSFASYIAIGYILTVSVITLLLSSKVKMSLQMKIAIILTANNVLLSVMAVFLVESKESLYLLLPTYWVASYSAGVLAFYMLVYLRKTKLLLDKYKLESTTDGLTGLNNVRKFDEVFNTLANNVGQKEEKLSLLYIDIDFFKHINDTYGHGDGDIVLKELGALLSSSTRSFDIVSRNGGEEFSVILLDCSLERANEISERIRKNVEQFPFTLSSGEEINITVSIGVASYPETTNDVSVLIEEADKALYQAKRSGRNRVCMNYEVNQLPILTSV</sequence>
<evidence type="ECO:0000313" key="9">
    <source>
        <dbReference type="Proteomes" id="UP000288024"/>
    </source>
</evidence>
<feature type="transmembrane region" description="Helical" evidence="6">
    <location>
        <begin position="68"/>
        <end position="90"/>
    </location>
</feature>
<feature type="transmembrane region" description="Helical" evidence="6">
    <location>
        <begin position="131"/>
        <end position="150"/>
    </location>
</feature>
<dbReference type="Gene3D" id="3.30.70.270">
    <property type="match status" value="1"/>
</dbReference>
<accession>A0A437K8F0</accession>
<evidence type="ECO:0000313" key="8">
    <source>
        <dbReference type="EMBL" id="RVT60194.1"/>
    </source>
</evidence>
<dbReference type="CDD" id="cd01949">
    <property type="entry name" value="GGDEF"/>
    <property type="match status" value="1"/>
</dbReference>
<dbReference type="GO" id="GO:0052621">
    <property type="term" value="F:diguanylate cyclase activity"/>
    <property type="evidence" value="ECO:0007669"/>
    <property type="project" value="TreeGrafter"/>
</dbReference>
<evidence type="ECO:0000259" key="7">
    <source>
        <dbReference type="PROSITE" id="PS50887"/>
    </source>
</evidence>
<feature type="domain" description="GGDEF" evidence="7">
    <location>
        <begin position="225"/>
        <end position="359"/>
    </location>
</feature>
<keyword evidence="3 6" id="KW-0812">Transmembrane</keyword>
<dbReference type="InterPro" id="IPR011620">
    <property type="entry name" value="Sig_transdc_His_kinase_LytS_TM"/>
</dbReference>
<dbReference type="Proteomes" id="UP000288024">
    <property type="component" value="Unassembled WGS sequence"/>
</dbReference>
<dbReference type="AlphaFoldDB" id="A0A437K8F0"/>
<dbReference type="Pfam" id="PF07694">
    <property type="entry name" value="5TM-5TMR_LYT"/>
    <property type="match status" value="1"/>
</dbReference>
<dbReference type="GO" id="GO:0071555">
    <property type="term" value="P:cell wall organization"/>
    <property type="evidence" value="ECO:0007669"/>
    <property type="project" value="InterPro"/>
</dbReference>
<dbReference type="InterPro" id="IPR043128">
    <property type="entry name" value="Rev_trsase/Diguanyl_cyclase"/>
</dbReference>
<dbReference type="InterPro" id="IPR050469">
    <property type="entry name" value="Diguanylate_Cyclase"/>
</dbReference>
<dbReference type="PROSITE" id="PS50887">
    <property type="entry name" value="GGDEF"/>
    <property type="match status" value="1"/>
</dbReference>
<feature type="transmembrane region" description="Helical" evidence="6">
    <location>
        <begin position="162"/>
        <end position="181"/>
    </location>
</feature>
<dbReference type="FunFam" id="3.30.70.270:FF:000001">
    <property type="entry name" value="Diguanylate cyclase domain protein"/>
    <property type="match status" value="1"/>
</dbReference>
<feature type="transmembrane region" description="Helical" evidence="6">
    <location>
        <begin position="36"/>
        <end position="56"/>
    </location>
</feature>
<dbReference type="EMBL" id="RZTZ01000007">
    <property type="protein sequence ID" value="RVT60194.1"/>
    <property type="molecule type" value="Genomic_DNA"/>
</dbReference>
<evidence type="ECO:0000256" key="4">
    <source>
        <dbReference type="ARBA" id="ARBA00022989"/>
    </source>
</evidence>
<dbReference type="InterPro" id="IPR029787">
    <property type="entry name" value="Nucleotide_cyclase"/>
</dbReference>
<proteinExistence type="predicted"/>
<gene>
    <name evidence="8" type="ORF">EM808_17255</name>
</gene>
<dbReference type="GO" id="GO:0000155">
    <property type="term" value="F:phosphorelay sensor kinase activity"/>
    <property type="evidence" value="ECO:0007669"/>
    <property type="project" value="InterPro"/>
</dbReference>
<organism evidence="8 9">
    <name type="scientific">Niallia taxi</name>
    <dbReference type="NCBI Taxonomy" id="2499688"/>
    <lineage>
        <taxon>Bacteria</taxon>
        <taxon>Bacillati</taxon>
        <taxon>Bacillota</taxon>
        <taxon>Bacilli</taxon>
        <taxon>Bacillales</taxon>
        <taxon>Bacillaceae</taxon>
        <taxon>Niallia</taxon>
    </lineage>
</organism>
<keyword evidence="5 6" id="KW-0472">Membrane</keyword>
<dbReference type="GO" id="GO:0005886">
    <property type="term" value="C:plasma membrane"/>
    <property type="evidence" value="ECO:0007669"/>
    <property type="project" value="UniProtKB-SubCell"/>
</dbReference>
<name>A0A437K8F0_9BACI</name>
<dbReference type="Pfam" id="PF00990">
    <property type="entry name" value="GGDEF"/>
    <property type="match status" value="1"/>
</dbReference>
<evidence type="ECO:0000256" key="1">
    <source>
        <dbReference type="ARBA" id="ARBA00004651"/>
    </source>
</evidence>
<feature type="transmembrane region" description="Helical" evidence="6">
    <location>
        <begin position="7"/>
        <end position="24"/>
    </location>
</feature>
<evidence type="ECO:0000256" key="2">
    <source>
        <dbReference type="ARBA" id="ARBA00022475"/>
    </source>
</evidence>
<evidence type="ECO:0000256" key="3">
    <source>
        <dbReference type="ARBA" id="ARBA00022692"/>
    </source>
</evidence>
<dbReference type="RefSeq" id="WP_127739446.1">
    <property type="nucleotide sequence ID" value="NZ_JAMAVA010000001.1"/>
</dbReference>
<dbReference type="PANTHER" id="PTHR45138">
    <property type="entry name" value="REGULATORY COMPONENTS OF SENSORY TRANSDUCTION SYSTEM"/>
    <property type="match status" value="1"/>
</dbReference>
<keyword evidence="2" id="KW-1003">Cell membrane</keyword>
<comment type="subcellular location">
    <subcellularLocation>
        <location evidence="1">Cell membrane</location>
        <topology evidence="1">Multi-pass membrane protein</topology>
    </subcellularLocation>
</comment>
<dbReference type="NCBIfam" id="TIGR00254">
    <property type="entry name" value="GGDEF"/>
    <property type="match status" value="1"/>
</dbReference>
<protein>
    <submittedName>
        <fullName evidence="8">Diguanylate cyclase</fullName>
    </submittedName>
</protein>
<dbReference type="PANTHER" id="PTHR45138:SF9">
    <property type="entry name" value="DIGUANYLATE CYCLASE DGCM-RELATED"/>
    <property type="match status" value="1"/>
</dbReference>
<dbReference type="SUPFAM" id="SSF55073">
    <property type="entry name" value="Nucleotide cyclase"/>
    <property type="match status" value="1"/>
</dbReference>